<comment type="caution">
    <text evidence="2">The sequence shown here is derived from an EMBL/GenBank/DDBJ whole genome shotgun (WGS) entry which is preliminary data.</text>
</comment>
<feature type="compositionally biased region" description="Polar residues" evidence="1">
    <location>
        <begin position="78"/>
        <end position="107"/>
    </location>
</feature>
<accession>A0ABU6TZM9</accession>
<dbReference type="Proteomes" id="UP001341840">
    <property type="component" value="Unassembled WGS sequence"/>
</dbReference>
<name>A0ABU6TZM9_9FABA</name>
<feature type="region of interest" description="Disordered" evidence="1">
    <location>
        <begin position="1"/>
        <end position="21"/>
    </location>
</feature>
<keyword evidence="3" id="KW-1185">Reference proteome</keyword>
<protein>
    <submittedName>
        <fullName evidence="2">Uncharacterized protein</fullName>
    </submittedName>
</protein>
<gene>
    <name evidence="2" type="ORF">PIB30_098478</name>
</gene>
<evidence type="ECO:0000256" key="1">
    <source>
        <dbReference type="SAM" id="MobiDB-lite"/>
    </source>
</evidence>
<reference evidence="2 3" key="1">
    <citation type="journal article" date="2023" name="Plants (Basel)">
        <title>Bridging the Gap: Combining Genomics and Transcriptomics Approaches to Understand Stylosanthes scabra, an Orphan Legume from the Brazilian Caatinga.</title>
        <authorList>
            <person name="Ferreira-Neto J.R.C."/>
            <person name="da Silva M.D."/>
            <person name="Binneck E."/>
            <person name="de Melo N.F."/>
            <person name="da Silva R.H."/>
            <person name="de Melo A.L.T.M."/>
            <person name="Pandolfi V."/>
            <person name="Bustamante F.O."/>
            <person name="Brasileiro-Vidal A.C."/>
            <person name="Benko-Iseppon A.M."/>
        </authorList>
    </citation>
    <scope>NUCLEOTIDE SEQUENCE [LARGE SCALE GENOMIC DNA]</scope>
    <source>
        <tissue evidence="2">Leaves</tissue>
    </source>
</reference>
<organism evidence="2 3">
    <name type="scientific">Stylosanthes scabra</name>
    <dbReference type="NCBI Taxonomy" id="79078"/>
    <lineage>
        <taxon>Eukaryota</taxon>
        <taxon>Viridiplantae</taxon>
        <taxon>Streptophyta</taxon>
        <taxon>Embryophyta</taxon>
        <taxon>Tracheophyta</taxon>
        <taxon>Spermatophyta</taxon>
        <taxon>Magnoliopsida</taxon>
        <taxon>eudicotyledons</taxon>
        <taxon>Gunneridae</taxon>
        <taxon>Pentapetalae</taxon>
        <taxon>rosids</taxon>
        <taxon>fabids</taxon>
        <taxon>Fabales</taxon>
        <taxon>Fabaceae</taxon>
        <taxon>Papilionoideae</taxon>
        <taxon>50 kb inversion clade</taxon>
        <taxon>dalbergioids sensu lato</taxon>
        <taxon>Dalbergieae</taxon>
        <taxon>Pterocarpus clade</taxon>
        <taxon>Stylosanthes</taxon>
    </lineage>
</organism>
<proteinExistence type="predicted"/>
<evidence type="ECO:0000313" key="2">
    <source>
        <dbReference type="EMBL" id="MED6153118.1"/>
    </source>
</evidence>
<evidence type="ECO:0000313" key="3">
    <source>
        <dbReference type="Proteomes" id="UP001341840"/>
    </source>
</evidence>
<sequence>MALTDDYEPVRASLLHQNPLPSLEDALPRLKSKETRLGLTRSKCDNVFAATNKKGHLITACPTCPPRSDQNKYHPRPNYSQNVPASTAAATESTNPYSLNPPSVSDA</sequence>
<feature type="region of interest" description="Disordered" evidence="1">
    <location>
        <begin position="61"/>
        <end position="107"/>
    </location>
</feature>
<dbReference type="EMBL" id="JASCZI010093146">
    <property type="protein sequence ID" value="MED6153118.1"/>
    <property type="molecule type" value="Genomic_DNA"/>
</dbReference>